<feature type="signal peptide" evidence="1">
    <location>
        <begin position="1"/>
        <end position="23"/>
    </location>
</feature>
<organism evidence="2 3">
    <name type="scientific">Pseudonocardia humida</name>
    <dbReference type="NCBI Taxonomy" id="2800819"/>
    <lineage>
        <taxon>Bacteria</taxon>
        <taxon>Bacillati</taxon>
        <taxon>Actinomycetota</taxon>
        <taxon>Actinomycetes</taxon>
        <taxon>Pseudonocardiales</taxon>
        <taxon>Pseudonocardiaceae</taxon>
        <taxon>Pseudonocardia</taxon>
    </lineage>
</organism>
<gene>
    <name evidence="2" type="ORF">KDL28_27760</name>
</gene>
<evidence type="ECO:0000313" key="3">
    <source>
        <dbReference type="Proteomes" id="UP001165283"/>
    </source>
</evidence>
<dbReference type="RefSeq" id="WP_252443300.1">
    <property type="nucleotide sequence ID" value="NZ_JAGSOV010000060.1"/>
</dbReference>
<evidence type="ECO:0000256" key="1">
    <source>
        <dbReference type="SAM" id="SignalP"/>
    </source>
</evidence>
<name>A0ABT1A777_9PSEU</name>
<keyword evidence="3" id="KW-1185">Reference proteome</keyword>
<evidence type="ECO:0008006" key="4">
    <source>
        <dbReference type="Google" id="ProtNLM"/>
    </source>
</evidence>
<keyword evidence="1" id="KW-0732">Signal</keyword>
<accession>A0ABT1A777</accession>
<dbReference type="EMBL" id="JAGSOV010000060">
    <property type="protein sequence ID" value="MCO1658873.1"/>
    <property type="molecule type" value="Genomic_DNA"/>
</dbReference>
<sequence length="133" mass="14496">MRKLSLITLLVPLILICSPGVSAAQSDEAEALSGSLCLYEHDDFKGGKWCVASPAYHGWKTDNNLSNNYWTGTSRAVNNGASSMTNTTLCHAWLHDSYNRGGDVYNAQAKSRDADLTNNGMDNKVSSLHIDCR</sequence>
<reference evidence="2" key="1">
    <citation type="submission" date="2021-04" db="EMBL/GenBank/DDBJ databases">
        <title>Pseudonocardia sp. nov., isolated from sandy soil of mangrove forest.</title>
        <authorList>
            <person name="Zan Z."/>
            <person name="Huang R."/>
            <person name="Liu W."/>
        </authorList>
    </citation>
    <scope>NUCLEOTIDE SEQUENCE</scope>
    <source>
        <strain evidence="2">S2-4</strain>
    </source>
</reference>
<dbReference type="Gene3D" id="2.60.20.10">
    <property type="entry name" value="Crystallins"/>
    <property type="match status" value="1"/>
</dbReference>
<feature type="chain" id="PRO_5046152912" description="Peptidase inhibitor family I36" evidence="1">
    <location>
        <begin position="24"/>
        <end position="133"/>
    </location>
</feature>
<evidence type="ECO:0000313" key="2">
    <source>
        <dbReference type="EMBL" id="MCO1658873.1"/>
    </source>
</evidence>
<proteinExistence type="predicted"/>
<dbReference type="SUPFAM" id="SSF49695">
    <property type="entry name" value="gamma-Crystallin-like"/>
    <property type="match status" value="1"/>
</dbReference>
<protein>
    <recommendedName>
        <fullName evidence="4">Peptidase inhibitor family I36</fullName>
    </recommendedName>
</protein>
<dbReference type="Proteomes" id="UP001165283">
    <property type="component" value="Unassembled WGS sequence"/>
</dbReference>
<comment type="caution">
    <text evidence="2">The sequence shown here is derived from an EMBL/GenBank/DDBJ whole genome shotgun (WGS) entry which is preliminary data.</text>
</comment>
<dbReference type="InterPro" id="IPR011024">
    <property type="entry name" value="G_crystallin-like"/>
</dbReference>